<accession>A0A395M3I4</accession>
<dbReference type="Gene3D" id="2.30.130.40">
    <property type="entry name" value="LON domain-like"/>
    <property type="match status" value="1"/>
</dbReference>
<dbReference type="PROSITE" id="PS51787">
    <property type="entry name" value="LON_N"/>
    <property type="match status" value="1"/>
</dbReference>
<dbReference type="SUPFAM" id="SSF88697">
    <property type="entry name" value="PUA domain-like"/>
    <property type="match status" value="1"/>
</dbReference>
<proteinExistence type="predicted"/>
<dbReference type="AlphaFoldDB" id="A0A395M3I4"/>
<gene>
    <name evidence="3" type="ORF">D0433_00320</name>
    <name evidence="2" type="ORF">D0433_01770</name>
</gene>
<organism evidence="2 4">
    <name type="scientific">Candidatus Thermochlorobacter aerophilus</name>
    <dbReference type="NCBI Taxonomy" id="1868324"/>
    <lineage>
        <taxon>Bacteria</taxon>
        <taxon>Pseudomonadati</taxon>
        <taxon>Chlorobiota</taxon>
        <taxon>Chlorobiia</taxon>
        <taxon>Chlorobiales</taxon>
        <taxon>Candidatus Thermochlorobacteriaceae</taxon>
        <taxon>Candidatus Thermochlorobacter</taxon>
    </lineage>
</organism>
<dbReference type="PANTHER" id="PTHR46732">
    <property type="entry name" value="ATP-DEPENDENT PROTEASE LA (LON) DOMAIN PROTEIN"/>
    <property type="match status" value="1"/>
</dbReference>
<feature type="domain" description="Lon N-terminal" evidence="1">
    <location>
        <begin position="10"/>
        <end position="191"/>
    </location>
</feature>
<evidence type="ECO:0000313" key="2">
    <source>
        <dbReference type="EMBL" id="RFM25369.1"/>
    </source>
</evidence>
<dbReference type="Gene3D" id="1.20.58.1480">
    <property type="match status" value="1"/>
</dbReference>
<reference evidence="2 4" key="1">
    <citation type="journal article" date="2011" name="ISME J.">
        <title>Community ecology of hot spring cyanobacterial mats: predominant populations and their functional potential.</title>
        <authorList>
            <person name="Klatt C.G."/>
            <person name="Wood J.M."/>
            <person name="Rusch D.B."/>
            <person name="Bateson M.M."/>
            <person name="Hamamura N."/>
            <person name="Heidelberg J.F."/>
            <person name="Grossman A.R."/>
            <person name="Bhaya D."/>
            <person name="Cohan F.M."/>
            <person name="Kuhl M."/>
            <person name="Bryant D.A."/>
            <person name="Ward D.M."/>
        </authorList>
    </citation>
    <scope>NUCLEOTIDE SEQUENCE [LARGE SCALE GENOMIC DNA]</scope>
    <source>
        <strain evidence="2">OS</strain>
    </source>
</reference>
<reference evidence="2" key="2">
    <citation type="submission" date="2017-08" db="EMBL/GenBank/DDBJ databases">
        <authorList>
            <person name="de Groot N.N."/>
        </authorList>
    </citation>
    <scope>NUCLEOTIDE SEQUENCE</scope>
    <source>
        <strain evidence="2">OS</strain>
    </source>
</reference>
<keyword evidence="2" id="KW-0645">Protease</keyword>
<dbReference type="EMBL" id="PHFL01000007">
    <property type="protein sequence ID" value="RFM25369.1"/>
    <property type="molecule type" value="Genomic_DNA"/>
</dbReference>
<dbReference type="GO" id="GO:0006508">
    <property type="term" value="P:proteolysis"/>
    <property type="evidence" value="ECO:0007669"/>
    <property type="project" value="UniProtKB-KW"/>
</dbReference>
<evidence type="ECO:0000259" key="1">
    <source>
        <dbReference type="PROSITE" id="PS51787"/>
    </source>
</evidence>
<keyword evidence="2" id="KW-0378">Hydrolase</keyword>
<dbReference type="InterPro" id="IPR046336">
    <property type="entry name" value="Lon_prtase_N_sf"/>
</dbReference>
<protein>
    <submittedName>
        <fullName evidence="2">ATP-dependent protease</fullName>
    </submittedName>
</protein>
<dbReference type="InterPro" id="IPR015947">
    <property type="entry name" value="PUA-like_sf"/>
</dbReference>
<dbReference type="EMBL" id="PHFL01000001">
    <property type="protein sequence ID" value="RFM25511.1"/>
    <property type="molecule type" value="Genomic_DNA"/>
</dbReference>
<sequence>MKMGLKMAEKRIIPLFPLPLVVCPEETLPLHIFEERYKAMIAYCRKERQPFGVSLAYNNKLYSVGCTVELEEIVNEYPDGRLDIITVGVMRYRMLETYKDKPYLRAAVEFFDDDGEPVDPTLRQRVITLHLKFIELLQGETTVEDYDFHERVSFRVAHSAGFDVLQKQKVLEMTNENKRLEMLIEHFEKIIPDIERTEEIKRRVRSNGHFKNLRSFDL</sequence>
<dbReference type="PANTHER" id="PTHR46732:SF8">
    <property type="entry name" value="ATP-DEPENDENT PROTEASE LA (LON) DOMAIN PROTEIN"/>
    <property type="match status" value="1"/>
</dbReference>
<name>A0A395M3I4_9BACT</name>
<dbReference type="SMART" id="SM00464">
    <property type="entry name" value="LON"/>
    <property type="match status" value="1"/>
</dbReference>
<evidence type="ECO:0000313" key="3">
    <source>
        <dbReference type="EMBL" id="RFM25511.1"/>
    </source>
</evidence>
<dbReference type="GO" id="GO:0008233">
    <property type="term" value="F:peptidase activity"/>
    <property type="evidence" value="ECO:0007669"/>
    <property type="project" value="UniProtKB-KW"/>
</dbReference>
<dbReference type="Proteomes" id="UP000266389">
    <property type="component" value="Unassembled WGS sequence"/>
</dbReference>
<evidence type="ECO:0000313" key="4">
    <source>
        <dbReference type="Proteomes" id="UP000266389"/>
    </source>
</evidence>
<dbReference type="Pfam" id="PF02190">
    <property type="entry name" value="LON_substr_bdg"/>
    <property type="match status" value="1"/>
</dbReference>
<dbReference type="InterPro" id="IPR003111">
    <property type="entry name" value="Lon_prtase_N"/>
</dbReference>
<comment type="caution">
    <text evidence="2">The sequence shown here is derived from an EMBL/GenBank/DDBJ whole genome shotgun (WGS) entry which is preliminary data.</text>
</comment>